<dbReference type="InterPro" id="IPR007751">
    <property type="entry name" value="DUF676_lipase-like"/>
</dbReference>
<feature type="region of interest" description="Disordered" evidence="1">
    <location>
        <begin position="415"/>
        <end position="442"/>
    </location>
</feature>
<dbReference type="PANTHER" id="PTHR12482">
    <property type="entry name" value="LIPASE ROG1-RELATED-RELATED"/>
    <property type="match status" value="1"/>
</dbReference>
<proteinExistence type="predicted"/>
<dbReference type="PANTHER" id="PTHR12482:SF5">
    <property type="entry name" value="DUF676 DOMAIN-CONTAINING PROTEIN"/>
    <property type="match status" value="1"/>
</dbReference>
<dbReference type="HOGENOM" id="CLU_305550_0_0_1"/>
<dbReference type="KEGG" id="gla:GL50803_0090418"/>
<dbReference type="Pfam" id="PF05057">
    <property type="entry name" value="DUF676"/>
    <property type="match status" value="1"/>
</dbReference>
<evidence type="ECO:0000256" key="1">
    <source>
        <dbReference type="SAM" id="MobiDB-lite"/>
    </source>
</evidence>
<dbReference type="AlphaFoldDB" id="A8B727"/>
<evidence type="ECO:0000313" key="3">
    <source>
        <dbReference type="Proteomes" id="UP000001548"/>
    </source>
</evidence>
<keyword evidence="2" id="KW-0378">Hydrolase</keyword>
<dbReference type="InterPro" id="IPR029058">
    <property type="entry name" value="AB_hydrolase_fold"/>
</dbReference>
<accession>A8B727</accession>
<dbReference type="Gene3D" id="3.40.50.1820">
    <property type="entry name" value="alpha/beta hydrolase"/>
    <property type="match status" value="1"/>
</dbReference>
<dbReference type="GeneID" id="5702040"/>
<reference evidence="2 3" key="1">
    <citation type="journal article" date="2007" name="Science">
        <title>Genomic minimalism in the early diverging intestinal parasite Giardia lamblia.</title>
        <authorList>
            <person name="Morrison H.G."/>
            <person name="McArthur A.G."/>
            <person name="Gillin F.D."/>
            <person name="Aley S.B."/>
            <person name="Adam R.D."/>
            <person name="Olsen G.J."/>
            <person name="Best A.A."/>
            <person name="Cande W.Z."/>
            <person name="Chen F."/>
            <person name="Cipriano M.J."/>
            <person name="Davids B.J."/>
            <person name="Dawson S.C."/>
            <person name="Elmendorf H.G."/>
            <person name="Hehl A.B."/>
            <person name="Holder M.E."/>
            <person name="Huse S.M."/>
            <person name="Kim U.U."/>
            <person name="Lasek-Nesselquist E."/>
            <person name="Manning G."/>
            <person name="Nigam A."/>
            <person name="Nixon J.E."/>
            <person name="Palm D."/>
            <person name="Passamaneck N.E."/>
            <person name="Prabhu A."/>
            <person name="Reich C.I."/>
            <person name="Reiner D.S."/>
            <person name="Samuelson J."/>
            <person name="Svard S.G."/>
            <person name="Sogin M.L."/>
        </authorList>
    </citation>
    <scope>NUCLEOTIDE SEQUENCE [LARGE SCALE GENOMIC DNA]</scope>
    <source>
        <strain evidence="2 3">WB C6</strain>
    </source>
</reference>
<sequence length="971" mass="109770">MKILKTDLSICFHSLRNIDIVTEGFMFLAVTFEHPQPPGLLAIRTNKYISMNTSNTYLHPEYPPANHENGMRTAVFAIRYADQLIDLNVQLCFSLFHVYNIDSSSIISVSLYGKARKSVTMPPKADLPLSSFKRLVRKRYRLNSLLLPCITCFSEHISYTFFSHVSTIISWYPVEVLALPDDKITALWLHKPECLTAFLKLMFSTETTLQYDDLVSIPEAQPRKYLSPEKLTNDFDDLLSAPVPTVTDTVQVLNSAIFNSSQRTIDLAFSQESSTPVHVTLRFSGDELGPPMSTDPLVNLSGREHMFLETPAHLRKILSQCNSTPDSFDFATLKRVTLIFFKLYYLNKIANIGTSNLLDTYVQRYTTLPEERLDSIYFLECKKYTRLILESSEASIAAVAYDTLTHYFESKLPISSLEDSPKSKSFAEPSSTIEDPQERRAPIIKQKSVNSVSTALNTSTHNCSPDKVDLYTSDYMKALLERETIKLKAIQNKAKHLLSHTLQPDAYSSAERDSGPEKKRQKASSRAFRAKRGSSPANFPPCVLEPKDDSKRKGTDIELAMMKTIKDSMASSNAKFNDVSQEHQTPSLPPSLLSISDTNSTKGLLLLVERYRDDLFPIELIWGSDSPSRVFTFPPILSLTKNVHKDIRSVPMNIEEQPSITDLVRQKRQSRDLYVFAHGYRGTYCDLRLMSNCLMQYAIVHGTMQKQWFPKQPHVLLSRSYQEHTQSSILELGIKLAEEIRDYIQTRKTNVGRINMVGHSMGCLVIEACILSSAFSGFLDLLNKAVFLNGPLAGAKGGNGLVRFGMTLMSSNSKEISLRELMGGKLTKKQLECMYYSYPFMKDVPHDANLLKELTSVPLLEILAKHSNLGRFKSIYMISSLQDGYVDFRSALLLPDGKSKGPEKEKHHIFLDKVAKVPTKRLLYDLSVMDPMLQGSTKMDRRTGRDAHIVHMSDYNLMHTLVQEVFGKDIS</sequence>
<dbReference type="GO" id="GO:0016787">
    <property type="term" value="F:hydrolase activity"/>
    <property type="evidence" value="ECO:0007669"/>
    <property type="project" value="UniProtKB-KW"/>
</dbReference>
<dbReference type="InterPro" id="IPR044294">
    <property type="entry name" value="Lipase-like"/>
</dbReference>
<gene>
    <name evidence="2" type="ORF">GL50803_0090418</name>
</gene>
<evidence type="ECO:0000313" key="2">
    <source>
        <dbReference type="EMBL" id="KAE8301800.1"/>
    </source>
</evidence>
<dbReference type="VEuPathDB" id="GiardiaDB:GL50803_90418"/>
<dbReference type="GO" id="GO:0006629">
    <property type="term" value="P:lipid metabolic process"/>
    <property type="evidence" value="ECO:0000318"/>
    <property type="project" value="GO_Central"/>
</dbReference>
<name>A8B727_GIAIC</name>
<keyword evidence="3" id="KW-1185">Reference proteome</keyword>
<dbReference type="ESTHER" id="giala-q7r424">
    <property type="family name" value="Duf_676"/>
</dbReference>
<dbReference type="RefSeq" id="XP_001709122.1">
    <property type="nucleotide sequence ID" value="XM_001709070.1"/>
</dbReference>
<organism evidence="2 3">
    <name type="scientific">Giardia intestinalis (strain ATCC 50803 / WB clone C6)</name>
    <name type="common">Giardia lamblia</name>
    <dbReference type="NCBI Taxonomy" id="184922"/>
    <lineage>
        <taxon>Eukaryota</taxon>
        <taxon>Metamonada</taxon>
        <taxon>Diplomonadida</taxon>
        <taxon>Hexamitidae</taxon>
        <taxon>Giardiinae</taxon>
        <taxon>Giardia</taxon>
    </lineage>
</organism>
<feature type="compositionally biased region" description="Basic residues" evidence="1">
    <location>
        <begin position="519"/>
        <end position="532"/>
    </location>
</feature>
<dbReference type="Proteomes" id="UP000001548">
    <property type="component" value="Unassembled WGS sequence"/>
</dbReference>
<protein>
    <submittedName>
        <fullName evidence="2">Alpha/beta hydrolase</fullName>
    </submittedName>
</protein>
<feature type="region of interest" description="Disordered" evidence="1">
    <location>
        <begin position="501"/>
        <end position="553"/>
    </location>
</feature>
<dbReference type="OMA" id="DAHIVHM"/>
<feature type="compositionally biased region" description="Polar residues" evidence="1">
    <location>
        <begin position="572"/>
        <end position="585"/>
    </location>
</feature>
<comment type="caution">
    <text evidence="2">The sequence shown here is derived from an EMBL/GenBank/DDBJ whole genome shotgun (WGS) entry which is preliminary data.</text>
</comment>
<feature type="region of interest" description="Disordered" evidence="1">
    <location>
        <begin position="572"/>
        <end position="594"/>
    </location>
</feature>
<dbReference type="EMBL" id="AACB03000005">
    <property type="protein sequence ID" value="KAE8301800.1"/>
    <property type="molecule type" value="Genomic_DNA"/>
</dbReference>
<dbReference type="SUPFAM" id="SSF53474">
    <property type="entry name" value="alpha/beta-Hydrolases"/>
    <property type="match status" value="1"/>
</dbReference>